<reference evidence="1 2" key="3">
    <citation type="journal article" date="2022" name="Microbiol. Spectr.">
        <title>Folding features and dynamics of 3D genome architecture in plant fungal pathogens.</title>
        <authorList>
            <person name="Xia C."/>
        </authorList>
    </citation>
    <scope>NUCLEOTIDE SEQUENCE [LARGE SCALE GENOMIC DNA]</scope>
    <source>
        <strain evidence="1 2">93-210</strain>
    </source>
</reference>
<sequence>MSSFVAATIPAPTVAVKRHMDTLTVKPLTVLKQGLNLVIRRLIYARTTLNLRSQHTCINQFPVMAGFAVMDDEKYYSVPAIHISYSQH</sequence>
<name>A0ACC0E9G8_9BASI</name>
<organism evidence="1 2">
    <name type="scientific">Puccinia striiformis f. sp. tritici</name>
    <dbReference type="NCBI Taxonomy" id="168172"/>
    <lineage>
        <taxon>Eukaryota</taxon>
        <taxon>Fungi</taxon>
        <taxon>Dikarya</taxon>
        <taxon>Basidiomycota</taxon>
        <taxon>Pucciniomycotina</taxon>
        <taxon>Pucciniomycetes</taxon>
        <taxon>Pucciniales</taxon>
        <taxon>Pucciniaceae</taxon>
        <taxon>Puccinia</taxon>
    </lineage>
</organism>
<protein>
    <submittedName>
        <fullName evidence="1">Uncharacterized protein</fullName>
    </submittedName>
</protein>
<dbReference type="EMBL" id="CM045873">
    <property type="protein sequence ID" value="KAI7947615.1"/>
    <property type="molecule type" value="Genomic_DNA"/>
</dbReference>
<comment type="caution">
    <text evidence="1">The sequence shown here is derived from an EMBL/GenBank/DDBJ whole genome shotgun (WGS) entry which is preliminary data.</text>
</comment>
<reference evidence="2" key="1">
    <citation type="journal article" date="2018" name="BMC Genomics">
        <title>Genomic insights into host adaptation between the wheat stripe rust pathogen (Puccinia striiformis f. sp. tritici) and the barley stripe rust pathogen (Puccinia striiformis f. sp. hordei).</title>
        <authorList>
            <person name="Xia C."/>
            <person name="Wang M."/>
            <person name="Yin C."/>
            <person name="Cornejo O.E."/>
            <person name="Hulbert S.H."/>
            <person name="Chen X."/>
        </authorList>
    </citation>
    <scope>NUCLEOTIDE SEQUENCE [LARGE SCALE GENOMIC DNA]</scope>
    <source>
        <strain evidence="2">93-210</strain>
    </source>
</reference>
<evidence type="ECO:0000313" key="1">
    <source>
        <dbReference type="EMBL" id="KAI7947615.1"/>
    </source>
</evidence>
<dbReference type="Proteomes" id="UP001060170">
    <property type="component" value="Chromosome 9"/>
</dbReference>
<proteinExistence type="predicted"/>
<accession>A0ACC0E9G8</accession>
<reference evidence="2" key="2">
    <citation type="journal article" date="2018" name="Mol. Plant Microbe Interact.">
        <title>Genome sequence resources for the wheat stripe rust pathogen (Puccinia striiformis f. sp. tritici) and the barley stripe rust pathogen (Puccinia striiformis f. sp. hordei).</title>
        <authorList>
            <person name="Xia C."/>
            <person name="Wang M."/>
            <person name="Yin C."/>
            <person name="Cornejo O.E."/>
            <person name="Hulbert S.H."/>
            <person name="Chen X."/>
        </authorList>
    </citation>
    <scope>NUCLEOTIDE SEQUENCE [LARGE SCALE GENOMIC DNA]</scope>
    <source>
        <strain evidence="2">93-210</strain>
    </source>
</reference>
<keyword evidence="2" id="KW-1185">Reference proteome</keyword>
<gene>
    <name evidence="1" type="ORF">MJO28_009523</name>
</gene>
<evidence type="ECO:0000313" key="2">
    <source>
        <dbReference type="Proteomes" id="UP001060170"/>
    </source>
</evidence>